<name>A0A2A9NHH4_9AGAR</name>
<proteinExistence type="predicted"/>
<dbReference type="InterPro" id="IPR036322">
    <property type="entry name" value="WD40_repeat_dom_sf"/>
</dbReference>
<evidence type="ECO:0000313" key="4">
    <source>
        <dbReference type="Proteomes" id="UP000242287"/>
    </source>
</evidence>
<dbReference type="Gene3D" id="2.130.10.10">
    <property type="entry name" value="YVTN repeat-like/Quinoprotein amine dehydrogenase"/>
    <property type="match status" value="1"/>
</dbReference>
<dbReference type="AlphaFoldDB" id="A0A2A9NHH4"/>
<accession>A0A2A9NHH4</accession>
<dbReference type="Proteomes" id="UP000242287">
    <property type="component" value="Unassembled WGS sequence"/>
</dbReference>
<feature type="compositionally biased region" description="Pro residues" evidence="1">
    <location>
        <begin position="79"/>
        <end position="89"/>
    </location>
</feature>
<dbReference type="PANTHER" id="PTHR11200:SF240">
    <property type="entry name" value="INOSITOL POLYPHOSPHATE 5-PHOSPHATASE C9G1.10C-RELATED"/>
    <property type="match status" value="1"/>
</dbReference>
<dbReference type="SUPFAM" id="SSF56219">
    <property type="entry name" value="DNase I-like"/>
    <property type="match status" value="1"/>
</dbReference>
<dbReference type="SUPFAM" id="SSF50978">
    <property type="entry name" value="WD40 repeat-like"/>
    <property type="match status" value="1"/>
</dbReference>
<feature type="compositionally biased region" description="Low complexity" evidence="1">
    <location>
        <begin position="180"/>
        <end position="190"/>
    </location>
</feature>
<feature type="compositionally biased region" description="Pro residues" evidence="1">
    <location>
        <begin position="104"/>
        <end position="116"/>
    </location>
</feature>
<dbReference type="InterPro" id="IPR000300">
    <property type="entry name" value="IPPc"/>
</dbReference>
<dbReference type="InterPro" id="IPR015943">
    <property type="entry name" value="WD40/YVTN_repeat-like_dom_sf"/>
</dbReference>
<reference evidence="3 4" key="1">
    <citation type="submission" date="2014-02" db="EMBL/GenBank/DDBJ databases">
        <title>Transposable element dynamics among asymbiotic and ectomycorrhizal Amanita fungi.</title>
        <authorList>
            <consortium name="DOE Joint Genome Institute"/>
            <person name="Hess J."/>
            <person name="Skrede I."/>
            <person name="Wolfe B."/>
            <person name="LaButti K."/>
            <person name="Ohm R.A."/>
            <person name="Grigoriev I.V."/>
            <person name="Pringle A."/>
        </authorList>
    </citation>
    <scope>NUCLEOTIDE SEQUENCE [LARGE SCALE GENOMIC DNA]</scope>
    <source>
        <strain evidence="3 4">SKay4041</strain>
    </source>
</reference>
<evidence type="ECO:0000256" key="1">
    <source>
        <dbReference type="SAM" id="MobiDB-lite"/>
    </source>
</evidence>
<gene>
    <name evidence="3" type="ORF">AMATHDRAFT_152813</name>
</gene>
<feature type="compositionally biased region" description="Acidic residues" evidence="1">
    <location>
        <begin position="164"/>
        <end position="174"/>
    </location>
</feature>
<dbReference type="Gene3D" id="3.60.10.10">
    <property type="entry name" value="Endonuclease/exonuclease/phosphatase"/>
    <property type="match status" value="1"/>
</dbReference>
<dbReference type="OrthoDB" id="2248459at2759"/>
<dbReference type="PANTHER" id="PTHR11200">
    <property type="entry name" value="INOSITOL 5-PHOSPHATASE"/>
    <property type="match status" value="1"/>
</dbReference>
<dbReference type="InterPro" id="IPR036691">
    <property type="entry name" value="Endo/exonu/phosph_ase_sf"/>
</dbReference>
<dbReference type="EMBL" id="KZ302130">
    <property type="protein sequence ID" value="PFH47162.1"/>
    <property type="molecule type" value="Genomic_DNA"/>
</dbReference>
<dbReference type="InterPro" id="IPR046985">
    <property type="entry name" value="IP5"/>
</dbReference>
<dbReference type="GO" id="GO:0046856">
    <property type="term" value="P:phosphatidylinositol dephosphorylation"/>
    <property type="evidence" value="ECO:0007669"/>
    <property type="project" value="InterPro"/>
</dbReference>
<evidence type="ECO:0000259" key="2">
    <source>
        <dbReference type="SMART" id="SM00128"/>
    </source>
</evidence>
<keyword evidence="4" id="KW-1185">Reference proteome</keyword>
<feature type="domain" description="Inositol polyphosphate-related phosphatase" evidence="2">
    <location>
        <begin position="565"/>
        <end position="919"/>
    </location>
</feature>
<dbReference type="Pfam" id="PF22669">
    <property type="entry name" value="Exo_endo_phos2"/>
    <property type="match status" value="1"/>
</dbReference>
<dbReference type="STRING" id="703135.A0A2A9NHH4"/>
<feature type="compositionally biased region" description="Low complexity" evidence="1">
    <location>
        <begin position="54"/>
        <end position="78"/>
    </location>
</feature>
<organism evidence="3 4">
    <name type="scientific">Amanita thiersii Skay4041</name>
    <dbReference type="NCBI Taxonomy" id="703135"/>
    <lineage>
        <taxon>Eukaryota</taxon>
        <taxon>Fungi</taxon>
        <taxon>Dikarya</taxon>
        <taxon>Basidiomycota</taxon>
        <taxon>Agaricomycotina</taxon>
        <taxon>Agaricomycetes</taxon>
        <taxon>Agaricomycetidae</taxon>
        <taxon>Agaricales</taxon>
        <taxon>Pluteineae</taxon>
        <taxon>Amanitaceae</taxon>
        <taxon>Amanita</taxon>
    </lineage>
</organism>
<dbReference type="SMART" id="SM00128">
    <property type="entry name" value="IPPc"/>
    <property type="match status" value="1"/>
</dbReference>
<dbReference type="GO" id="GO:0004439">
    <property type="term" value="F:phosphatidylinositol-4,5-bisphosphate 5-phosphatase activity"/>
    <property type="evidence" value="ECO:0007669"/>
    <property type="project" value="TreeGrafter"/>
</dbReference>
<sequence length="955" mass="104131">MSPPLLSHSPFSPFSDEEADPPDIPGSASAPPLPVRKQPPAQPPQHPSSGRLLGTQFSDSSQSSFDTGSQGLPSTTSSPRPPPPPPPPRIRSKAVTTLIDVLPTSPPAPPPPPPSRPIIASSPLPSRRRKSLGSGKLPPPPTRTIALGDKLPPARRAQGTPPSSDDESGEEGGGVEEMKGAGLDALPDSSRSSRRPPFAPPFREGQLEVPKVPVHAYSGNMVVAGSQIVTSHGHHIKIYDLSMSDGPVVCLDTRELGILGSGRVTCMELRTVGVNEGRQGGYVWVGTKEGHVFELEVGTGNITAIKPGAHMHAVTHILRHGRSMVTLDEVGKALVFIEERKDFGVSLGGTAPRVVRITEKQDFVRMLGGKLWTAARTESQSNGSVGGGGFASRLPIIRVYDVFAPGSTGRSLVPSEHVGAVTSAAVVPSQPGKVFVGHEEGFVSIWAVEGTEDGYPKCVEVVKVSTSDVLCLEGVNEQLWAGSRNGMISVYEVTARPWVVTNSWSAHPGLPVLKLVVDVFGTEEGRLNVVSVGRDELVRFWDGLLGTDWIENELQKKETSFSTFRDVTALIVTWNCDAARPDSLTGDPANVNLFSDILSSIDSSPDLIAFGFQEVIDLESRKMAAKNVLLGGSSKKKRDEEIVSGGACSGNGLSEKVTGAYRRWYDRLVKEVRLAMPEVPYTVVYTESLVGLFSCIFIKASERLALRDVAVTTVKRGMGGRYGNKGGIVARLVIGDSSVCMINCHLAAGQNAVRRRNADITAILEEKAVFPPTEYPLAYTGGGDGSMVLDHEIVFVNGDMNYRIEHRREAIVSSVRTNEFTNLLAYDQLLREIKYNRGCRFRGFSEGPITFAPTYKYDTRSNEYDSSEKRRLPAWCDRVLWRTREASRVQLLHYRRYEANVSDHRPVSAAVRITIKNIRHERREQAKCQVQVLWMEEQARLLAQAREFYYAHAYL</sequence>
<feature type="compositionally biased region" description="Low complexity" evidence="1">
    <location>
        <begin position="1"/>
        <end position="14"/>
    </location>
</feature>
<protein>
    <recommendedName>
        <fullName evidence="2">Inositol polyphosphate-related phosphatase domain-containing protein</fullName>
    </recommendedName>
</protein>
<feature type="region of interest" description="Disordered" evidence="1">
    <location>
        <begin position="1"/>
        <end position="206"/>
    </location>
</feature>
<evidence type="ECO:0000313" key="3">
    <source>
        <dbReference type="EMBL" id="PFH47162.1"/>
    </source>
</evidence>